<dbReference type="Pfam" id="PF00395">
    <property type="entry name" value="SLH"/>
    <property type="match status" value="1"/>
</dbReference>
<name>A0A7U6JIL7_9GAMM</name>
<dbReference type="EMBL" id="AP012273">
    <property type="protein sequence ID" value="BAO45669.1"/>
    <property type="molecule type" value="Genomic_DNA"/>
</dbReference>
<evidence type="ECO:0000313" key="3">
    <source>
        <dbReference type="EMBL" id="BAO45669.1"/>
    </source>
</evidence>
<protein>
    <recommendedName>
        <fullName evidence="2">SLH domain-containing protein</fullName>
    </recommendedName>
</protein>
<sequence length="251" mass="26877">MKLKMTLLAAVVSSSAGIAVADVVGIGTQYTTFHASQWTPTSETPTPVYYGGTGYVGPASTDTYANYWVQLDLPNGALVETIFVDLYDNDANAHWSVNFIGYEAATWGVFAPFAQSFGSVAPADSLMPEYYTSTLVPDDTVVVRARTDFNNDGDSNSVAYVLTLGTTPKAAASMRFWGARVKWSRTISPPPATASFNDVPTDHWAFNQIEALADSGITAGCDASNFCPDATVTRAQMAVFLAKALGLHWPE</sequence>
<feature type="domain" description="SLH" evidence="2">
    <location>
        <begin position="192"/>
        <end position="251"/>
    </location>
</feature>
<dbReference type="OrthoDB" id="9764271at2"/>
<feature type="chain" id="PRO_5030919783" description="SLH domain-containing protein" evidence="1">
    <location>
        <begin position="22"/>
        <end position="251"/>
    </location>
</feature>
<dbReference type="PROSITE" id="PS51272">
    <property type="entry name" value="SLH"/>
    <property type="match status" value="1"/>
</dbReference>
<feature type="signal peptide" evidence="1">
    <location>
        <begin position="1"/>
        <end position="21"/>
    </location>
</feature>
<reference evidence="3 4" key="1">
    <citation type="journal article" date="2014" name="PLoS ONE">
        <title>Physiological and genomic features of a novel sulfur-oxidizing gammaproteobacterium belonging to a previously uncultivated symbiotic lineage isolated from a hydrothermal vent.</title>
        <authorList>
            <person name="Nunoura T."/>
            <person name="Takaki Y."/>
            <person name="Kazama H."/>
            <person name="Kakuta J."/>
            <person name="Shimamura S."/>
            <person name="Makita H."/>
            <person name="Hirai M."/>
            <person name="Miyazaki M."/>
            <person name="Takai K."/>
        </authorList>
    </citation>
    <scope>NUCLEOTIDE SEQUENCE [LARGE SCALE GENOMIC DNA]</scope>
    <source>
        <strain evidence="3 4">Hiromi1</strain>
    </source>
</reference>
<evidence type="ECO:0000256" key="1">
    <source>
        <dbReference type="SAM" id="SignalP"/>
    </source>
</evidence>
<dbReference type="InterPro" id="IPR001119">
    <property type="entry name" value="SLH_dom"/>
</dbReference>
<keyword evidence="4" id="KW-1185">Reference proteome</keyword>
<dbReference type="AlphaFoldDB" id="A0A7U6JIL7"/>
<dbReference type="KEGG" id="tbn:TBH_C2768"/>
<evidence type="ECO:0000313" key="4">
    <source>
        <dbReference type="Proteomes" id="UP000031631"/>
    </source>
</evidence>
<accession>A0A7U6JIL7</accession>
<gene>
    <name evidence="3" type="ORF">TBH_C2768</name>
</gene>
<proteinExistence type="predicted"/>
<evidence type="ECO:0000259" key="2">
    <source>
        <dbReference type="PROSITE" id="PS51272"/>
    </source>
</evidence>
<organism evidence="3 4">
    <name type="scientific">Thiolapillus brandeum</name>
    <dbReference type="NCBI Taxonomy" id="1076588"/>
    <lineage>
        <taxon>Bacteria</taxon>
        <taxon>Pseudomonadati</taxon>
        <taxon>Pseudomonadota</taxon>
        <taxon>Gammaproteobacteria</taxon>
        <taxon>Chromatiales</taxon>
        <taxon>Sedimenticolaceae</taxon>
        <taxon>Thiolapillus</taxon>
    </lineage>
</organism>
<dbReference type="Proteomes" id="UP000031631">
    <property type="component" value="Chromosome"/>
</dbReference>
<keyword evidence="1" id="KW-0732">Signal</keyword>